<reference evidence="3" key="1">
    <citation type="submission" date="2018-05" db="EMBL/GenBank/DDBJ databases">
        <authorList>
            <person name="Lanie J.A."/>
            <person name="Ng W.-L."/>
            <person name="Kazmierczak K.M."/>
            <person name="Andrzejewski T.M."/>
            <person name="Davidsen T.M."/>
            <person name="Wayne K.J."/>
            <person name="Tettelin H."/>
            <person name="Glass J.I."/>
            <person name="Rusch D."/>
            <person name="Podicherti R."/>
            <person name="Tsui H.-C.T."/>
            <person name="Winkler M.E."/>
        </authorList>
    </citation>
    <scope>NUCLEOTIDE SEQUENCE</scope>
</reference>
<protein>
    <recommendedName>
        <fullName evidence="4">GST N-terminal domain-containing protein</fullName>
    </recommendedName>
</protein>
<evidence type="ECO:0000259" key="2">
    <source>
        <dbReference type="PROSITE" id="PS50405"/>
    </source>
</evidence>
<feature type="domain" description="GST C-terminal" evidence="2">
    <location>
        <begin position="91"/>
        <end position="215"/>
    </location>
</feature>
<dbReference type="SFLD" id="SFLDG00358">
    <property type="entry name" value="Main_(cytGST)"/>
    <property type="match status" value="1"/>
</dbReference>
<evidence type="ECO:0000259" key="1">
    <source>
        <dbReference type="PROSITE" id="PS50404"/>
    </source>
</evidence>
<dbReference type="SUPFAM" id="SSF47616">
    <property type="entry name" value="GST C-terminal domain-like"/>
    <property type="match status" value="1"/>
</dbReference>
<dbReference type="InterPro" id="IPR036282">
    <property type="entry name" value="Glutathione-S-Trfase_C_sf"/>
</dbReference>
<gene>
    <name evidence="3" type="ORF">METZ01_LOCUS191043</name>
</gene>
<dbReference type="Gene3D" id="3.40.30.10">
    <property type="entry name" value="Glutaredoxin"/>
    <property type="match status" value="1"/>
</dbReference>
<dbReference type="PROSITE" id="PS50405">
    <property type="entry name" value="GST_CTER"/>
    <property type="match status" value="1"/>
</dbReference>
<dbReference type="SFLD" id="SFLDS00019">
    <property type="entry name" value="Glutathione_Transferase_(cytos"/>
    <property type="match status" value="1"/>
</dbReference>
<dbReference type="PANTHER" id="PTHR44051:SF19">
    <property type="entry name" value="DISULFIDE-BOND OXIDOREDUCTASE YFCG"/>
    <property type="match status" value="1"/>
</dbReference>
<dbReference type="PANTHER" id="PTHR44051">
    <property type="entry name" value="GLUTATHIONE S-TRANSFERASE-RELATED"/>
    <property type="match status" value="1"/>
</dbReference>
<accession>A0A382DJ30</accession>
<evidence type="ECO:0008006" key="4">
    <source>
        <dbReference type="Google" id="ProtNLM"/>
    </source>
</evidence>
<dbReference type="InterPro" id="IPR036249">
    <property type="entry name" value="Thioredoxin-like_sf"/>
</dbReference>
<organism evidence="3">
    <name type="scientific">marine metagenome</name>
    <dbReference type="NCBI Taxonomy" id="408172"/>
    <lineage>
        <taxon>unclassified sequences</taxon>
        <taxon>metagenomes</taxon>
        <taxon>ecological metagenomes</taxon>
    </lineage>
</organism>
<dbReference type="EMBL" id="UINC01039548">
    <property type="protein sequence ID" value="SVB38189.1"/>
    <property type="molecule type" value="Genomic_DNA"/>
</dbReference>
<feature type="domain" description="GST N-terminal" evidence="1">
    <location>
        <begin position="1"/>
        <end position="88"/>
    </location>
</feature>
<proteinExistence type="predicted"/>
<dbReference type="AlphaFoldDB" id="A0A382DJ30"/>
<dbReference type="CDD" id="cd03048">
    <property type="entry name" value="GST_N_Ure2p_like"/>
    <property type="match status" value="1"/>
</dbReference>
<dbReference type="InterPro" id="IPR010987">
    <property type="entry name" value="Glutathione-S-Trfase_C-like"/>
</dbReference>
<dbReference type="SUPFAM" id="SSF52833">
    <property type="entry name" value="Thioredoxin-like"/>
    <property type="match status" value="1"/>
</dbReference>
<dbReference type="Gene3D" id="1.20.1050.10">
    <property type="match status" value="1"/>
</dbReference>
<dbReference type="SFLD" id="SFLDG01151">
    <property type="entry name" value="Main.2:_Nu-like"/>
    <property type="match status" value="1"/>
</dbReference>
<sequence length="221" mass="25256">MVPIDLHFWPTPNGWKIAIMLEECELPYNLNWVDLSQKAQFKSSFLALSPNGRMPAIVDPDGPDNEAIAIFESGAILQYLGNKTGSFYPIGQRQRSEVEQWLFWQVAGLGPMAGQAAHFRNYKADKIDYAIKRYTDEVIRLYNVMNTQLVDRNFLALDYSIADMACWPWIRGYKAYGIDLKDFSYLRAWFKRVGARPAVERAANIGKDQFKASQARSQSSI</sequence>
<dbReference type="InterPro" id="IPR004045">
    <property type="entry name" value="Glutathione_S-Trfase_N"/>
</dbReference>
<dbReference type="Pfam" id="PF13409">
    <property type="entry name" value="GST_N_2"/>
    <property type="match status" value="1"/>
</dbReference>
<dbReference type="PROSITE" id="PS50404">
    <property type="entry name" value="GST_NTER"/>
    <property type="match status" value="1"/>
</dbReference>
<evidence type="ECO:0000313" key="3">
    <source>
        <dbReference type="EMBL" id="SVB38189.1"/>
    </source>
</evidence>
<name>A0A382DJ30_9ZZZZ</name>
<dbReference type="InterPro" id="IPR040079">
    <property type="entry name" value="Glutathione_S-Trfase"/>
</dbReference>